<dbReference type="Proteomes" id="UP000070560">
    <property type="component" value="Chromosome"/>
</dbReference>
<feature type="signal peptide" evidence="2">
    <location>
        <begin position="1"/>
        <end position="26"/>
    </location>
</feature>
<gene>
    <name evidence="3" type="ORF">HS1_000671</name>
</gene>
<dbReference type="AlphaFoldDB" id="A0A7U4QJG9"/>
<keyword evidence="2" id="KW-0732">Signal</keyword>
<accession>A0A7U4QJG9</accession>
<evidence type="ECO:0000256" key="1">
    <source>
        <dbReference type="SAM" id="Coils"/>
    </source>
</evidence>
<evidence type="ECO:0000313" key="4">
    <source>
        <dbReference type="Proteomes" id="UP000070560"/>
    </source>
</evidence>
<dbReference type="EMBL" id="CP013015">
    <property type="protein sequence ID" value="AMM40476.1"/>
    <property type="molecule type" value="Genomic_DNA"/>
</dbReference>
<proteinExistence type="predicted"/>
<organism evidence="3 4">
    <name type="scientific">Desulfofervidus auxilii</name>
    <dbReference type="NCBI Taxonomy" id="1621989"/>
    <lineage>
        <taxon>Bacteria</taxon>
        <taxon>Pseudomonadati</taxon>
        <taxon>Thermodesulfobacteriota</taxon>
        <taxon>Candidatus Desulfofervidia</taxon>
        <taxon>Candidatus Desulfofervidales</taxon>
        <taxon>Candidatus Desulfofervidaceae</taxon>
        <taxon>Candidatus Desulfofervidus</taxon>
    </lineage>
</organism>
<protein>
    <submittedName>
        <fullName evidence="3">Secreted protein</fullName>
    </submittedName>
</protein>
<name>A0A7U4QJG9_DESA2</name>
<dbReference type="RefSeq" id="WP_066060912.1">
    <property type="nucleotide sequence ID" value="NZ_CP013015.1"/>
</dbReference>
<reference evidence="3 4" key="1">
    <citation type="submission" date="2015-10" db="EMBL/GenBank/DDBJ databases">
        <title>Candidatus Desulfofervidus auxilii, a hydrogenotrophic sulfate-reducing bacterium involved in the thermophilic anaerobic oxidation of methane.</title>
        <authorList>
            <person name="Krukenberg V."/>
            <person name="Richter M."/>
            <person name="Wegener G."/>
        </authorList>
    </citation>
    <scope>NUCLEOTIDE SEQUENCE [LARGE SCALE GENOMIC DNA]</scope>
    <source>
        <strain evidence="3 4">HS1</strain>
    </source>
</reference>
<evidence type="ECO:0000256" key="2">
    <source>
        <dbReference type="SAM" id="SignalP"/>
    </source>
</evidence>
<dbReference type="KEGG" id="daw:HS1_000671"/>
<feature type="coiled-coil region" evidence="1">
    <location>
        <begin position="25"/>
        <end position="98"/>
    </location>
</feature>
<sequence>MFLKKIYVFILTGLFFIIFLTSKALAAEDLEVDKLKQELKILKQQVIILQQKINELENKRIKKITEKTMNQDEKITKLEKKVNKLDKVGDTLKQLQEKTRVKLSGEIRFRFDSTIADTPANFVYPGQPKRGKHPVDWCSWPMRFRFQFESKVIPDHLDLYGRLTINKRFGKIMYFGVGSNPHDWYNAYAAHQGGDTTPRLENLYVIAKPPYFSKKLPIKLWFGRLPGYEGPPTRARNTIFPRLFVDSEIEGGLINLELPEFPFEKKLTKIQHKFLGEPTEPTKTEKERNLRKIARSKYFKKLKAQNELYIGYLKYADVGLTGPGGHFDDLLGINKGPDSNCFISQLQLKLTKDTQIFFNYTYMHSYYMPRYSFYITQGHNFRWDEAYVDELGNQLVIPYIKPKPYHLGGIWLDTQIWRFQVYGAYYWSHFAIAPHKHRWTFSEEGWAALQEQGINPEDYGYEKVGERTYEKKFKGDNYPGHAWFIGFNTGNLIHDKIVLWVDMTRGSKYWINPFNCKGYRRKGTVHYLSNNYFYNPNFSNDTIVAGYFPFSARVLDVCLTYYFHPRTYLLLGTMYFNFDAPRKRAEDFILGCSGRKSYWYPHIEWKIFF</sequence>
<evidence type="ECO:0000313" key="3">
    <source>
        <dbReference type="EMBL" id="AMM40476.1"/>
    </source>
</evidence>
<keyword evidence="4" id="KW-1185">Reference proteome</keyword>
<keyword evidence="1" id="KW-0175">Coiled coil</keyword>
<feature type="chain" id="PRO_5030940834" evidence="2">
    <location>
        <begin position="27"/>
        <end position="609"/>
    </location>
</feature>